<dbReference type="SUPFAM" id="SSF140478">
    <property type="entry name" value="LemA-like"/>
    <property type="match status" value="1"/>
</dbReference>
<dbReference type="Proteomes" id="UP000198558">
    <property type="component" value="Unassembled WGS sequence"/>
</dbReference>
<keyword evidence="4 6" id="KW-1133">Transmembrane helix</keyword>
<comment type="similarity">
    <text evidence="2">Belongs to the LemA family.</text>
</comment>
<keyword evidence="3 6" id="KW-0812">Transmembrane</keyword>
<dbReference type="InterPro" id="IPR023353">
    <property type="entry name" value="LemA-like_dom_sf"/>
</dbReference>
<dbReference type="PANTHER" id="PTHR34478:SF2">
    <property type="entry name" value="MEMBRANE PROTEIN"/>
    <property type="match status" value="1"/>
</dbReference>
<evidence type="ECO:0000256" key="2">
    <source>
        <dbReference type="ARBA" id="ARBA00008854"/>
    </source>
</evidence>
<gene>
    <name evidence="7" type="ORF">SAMN04489758_12036</name>
</gene>
<evidence type="ECO:0000256" key="3">
    <source>
        <dbReference type="ARBA" id="ARBA00022692"/>
    </source>
</evidence>
<dbReference type="OrthoDB" id="9804152at2"/>
<evidence type="ECO:0000256" key="6">
    <source>
        <dbReference type="SAM" id="Phobius"/>
    </source>
</evidence>
<dbReference type="InterPro" id="IPR007156">
    <property type="entry name" value="MamQ_LemA"/>
</dbReference>
<accession>A0A1I0FKZ5</accession>
<dbReference type="Gene3D" id="1.20.1440.20">
    <property type="entry name" value="LemA-like domain"/>
    <property type="match status" value="1"/>
</dbReference>
<keyword evidence="8" id="KW-1185">Reference proteome</keyword>
<keyword evidence="5 6" id="KW-0472">Membrane</keyword>
<dbReference type="Pfam" id="PF04011">
    <property type="entry name" value="LemA"/>
    <property type="match status" value="1"/>
</dbReference>
<evidence type="ECO:0000313" key="8">
    <source>
        <dbReference type="Proteomes" id="UP000198558"/>
    </source>
</evidence>
<feature type="transmembrane region" description="Helical" evidence="6">
    <location>
        <begin position="6"/>
        <end position="26"/>
    </location>
</feature>
<evidence type="ECO:0000256" key="5">
    <source>
        <dbReference type="ARBA" id="ARBA00023136"/>
    </source>
</evidence>
<name>A0A1I0FKZ5_9FIRM</name>
<evidence type="ECO:0000313" key="7">
    <source>
        <dbReference type="EMBL" id="SET59033.1"/>
    </source>
</evidence>
<sequence length="184" mass="21231">MSKEFLIIIIIVVIIVIYCIMAYNTLVKLKNRVKTNWAQIDVVLKRRADLIPNLVETVKGYASHEKETLENAIKARNTYVNAGTLQDQLVASNELNQALSRLMMLSEAYPDLKANVNFIELQKELTVTEDKITYARQFYNDSVNKYINKTEVFPSVIIAKLFGFKPFAYFEIQEVDKEVPKVKF</sequence>
<dbReference type="RefSeq" id="WP_092354397.1">
    <property type="nucleotide sequence ID" value="NZ_CAMJBU010000056.1"/>
</dbReference>
<proteinExistence type="inferred from homology"/>
<reference evidence="8" key="1">
    <citation type="submission" date="2016-10" db="EMBL/GenBank/DDBJ databases">
        <authorList>
            <person name="Varghese N."/>
            <person name="Submissions S."/>
        </authorList>
    </citation>
    <scope>NUCLEOTIDE SEQUENCE [LARGE SCALE GENOMIC DNA]</scope>
    <source>
        <strain evidence="8">DSM 1551</strain>
    </source>
</reference>
<dbReference type="PANTHER" id="PTHR34478">
    <property type="entry name" value="PROTEIN LEMA"/>
    <property type="match status" value="1"/>
</dbReference>
<protein>
    <submittedName>
        <fullName evidence="7">LemA protein</fullName>
    </submittedName>
</protein>
<dbReference type="AlphaFoldDB" id="A0A1I0FKZ5"/>
<evidence type="ECO:0000256" key="4">
    <source>
        <dbReference type="ARBA" id="ARBA00022989"/>
    </source>
</evidence>
<evidence type="ECO:0000256" key="1">
    <source>
        <dbReference type="ARBA" id="ARBA00004167"/>
    </source>
</evidence>
<comment type="subcellular location">
    <subcellularLocation>
        <location evidence="1">Membrane</location>
        <topology evidence="1">Single-pass membrane protein</topology>
    </subcellularLocation>
</comment>
<dbReference type="GO" id="GO:0016020">
    <property type="term" value="C:membrane"/>
    <property type="evidence" value="ECO:0007669"/>
    <property type="project" value="UniProtKB-SubCell"/>
</dbReference>
<dbReference type="GeneID" id="78288673"/>
<organism evidence="7 8">
    <name type="scientific">Thomasclavelia cocleata</name>
    <dbReference type="NCBI Taxonomy" id="69824"/>
    <lineage>
        <taxon>Bacteria</taxon>
        <taxon>Bacillati</taxon>
        <taxon>Bacillota</taxon>
        <taxon>Erysipelotrichia</taxon>
        <taxon>Erysipelotrichales</taxon>
        <taxon>Coprobacillaceae</taxon>
        <taxon>Thomasclavelia</taxon>
    </lineage>
</organism>
<dbReference type="EMBL" id="FOIN01000020">
    <property type="protein sequence ID" value="SET59033.1"/>
    <property type="molecule type" value="Genomic_DNA"/>
</dbReference>